<organism evidence="3 4">
    <name type="scientific">Funneliformis mosseae</name>
    <name type="common">Endomycorrhizal fungus</name>
    <name type="synonym">Glomus mosseae</name>
    <dbReference type="NCBI Taxonomy" id="27381"/>
    <lineage>
        <taxon>Eukaryota</taxon>
        <taxon>Fungi</taxon>
        <taxon>Fungi incertae sedis</taxon>
        <taxon>Mucoromycota</taxon>
        <taxon>Glomeromycotina</taxon>
        <taxon>Glomeromycetes</taxon>
        <taxon>Glomerales</taxon>
        <taxon>Glomeraceae</taxon>
        <taxon>Funneliformis</taxon>
    </lineage>
</organism>
<dbReference type="Pfam" id="PF02221">
    <property type="entry name" value="E1_DerP2_DerF2"/>
    <property type="match status" value="1"/>
</dbReference>
<dbReference type="AlphaFoldDB" id="A0A9N9D7A2"/>
<protein>
    <recommendedName>
        <fullName evidence="1">Phosphatidylglycerol/phosphatidylinositol transfer protein</fullName>
    </recommendedName>
</protein>
<dbReference type="EMBL" id="CAJVPP010003276">
    <property type="protein sequence ID" value="CAG8625422.1"/>
    <property type="molecule type" value="Genomic_DNA"/>
</dbReference>
<accession>A0A9N9D7A2</accession>
<dbReference type="SUPFAM" id="SSF81296">
    <property type="entry name" value="E set domains"/>
    <property type="match status" value="1"/>
</dbReference>
<dbReference type="InterPro" id="IPR003172">
    <property type="entry name" value="ML_dom"/>
</dbReference>
<dbReference type="Proteomes" id="UP000789375">
    <property type="component" value="Unassembled WGS sequence"/>
</dbReference>
<feature type="non-terminal residue" evidence="3">
    <location>
        <position position="291"/>
    </location>
</feature>
<name>A0A9N9D7A2_FUNMO</name>
<keyword evidence="4" id="KW-1185">Reference proteome</keyword>
<evidence type="ECO:0000313" key="3">
    <source>
        <dbReference type="EMBL" id="CAG8625422.1"/>
    </source>
</evidence>
<feature type="domain" description="MD-2-related lipid-recognition" evidence="2">
    <location>
        <begin position="4"/>
        <end position="102"/>
    </location>
</feature>
<proteinExistence type="predicted"/>
<comment type="caution">
    <text evidence="3">The sequence shown here is derived from an EMBL/GenBank/DDBJ whole genome shotgun (WGS) entry which is preliminary data.</text>
</comment>
<reference evidence="3" key="1">
    <citation type="submission" date="2021-06" db="EMBL/GenBank/DDBJ databases">
        <authorList>
            <person name="Kallberg Y."/>
            <person name="Tangrot J."/>
            <person name="Rosling A."/>
        </authorList>
    </citation>
    <scope>NUCLEOTIDE SEQUENCE</scope>
    <source>
        <strain evidence="3">87-6 pot B 2015</strain>
    </source>
</reference>
<sequence>NAKSEFQKCDNGRFSTPLLSVTLHPDPVVSGKLATFNVSGTIPTKITENTAIIAYYYDLEFKRIVGDHHLERICKGTECSIEANTQFTKKFKFLTPPLPFQYLLKVAVLVWKKFAWSTLTISKEYFFVSILLVKNTKKMSCILQNLKRDNSDLIEAFFKKPILVTDYSVTTKAFVKMDFGRWRIQLSFNSYFTVTKVVVLDFAFTESLISESVVGSIGSDNNINDIDIATEVDINTSTILIFDSELTTLGSTDRNEYFVIDTINASESLSECPILDINNSSIQCYSSYSER</sequence>
<dbReference type="InterPro" id="IPR014756">
    <property type="entry name" value="Ig_E-set"/>
</dbReference>
<evidence type="ECO:0000259" key="2">
    <source>
        <dbReference type="Pfam" id="PF02221"/>
    </source>
</evidence>
<gene>
    <name evidence="3" type="ORF">FMOSSE_LOCUS10209</name>
</gene>
<evidence type="ECO:0000313" key="4">
    <source>
        <dbReference type="Proteomes" id="UP000789375"/>
    </source>
</evidence>
<evidence type="ECO:0000256" key="1">
    <source>
        <dbReference type="ARBA" id="ARBA00016056"/>
    </source>
</evidence>